<dbReference type="PANTHER" id="PTHR28208">
    <property type="entry name" value="PHOSPHATIDATE PHOSPHATASE APP1"/>
    <property type="match status" value="1"/>
</dbReference>
<feature type="compositionally biased region" description="Low complexity" evidence="1">
    <location>
        <begin position="16"/>
        <end position="27"/>
    </location>
</feature>
<name>A0ABR3Q1B0_9TREE</name>
<keyword evidence="4" id="KW-1185">Reference proteome</keyword>
<feature type="compositionally biased region" description="Pro residues" evidence="1">
    <location>
        <begin position="28"/>
        <end position="37"/>
    </location>
</feature>
<feature type="region of interest" description="Disordered" evidence="1">
    <location>
        <begin position="1"/>
        <end position="68"/>
    </location>
</feature>
<feature type="compositionally biased region" description="Polar residues" evidence="1">
    <location>
        <begin position="237"/>
        <end position="258"/>
    </location>
</feature>
<evidence type="ECO:0000259" key="2">
    <source>
        <dbReference type="Pfam" id="PF09949"/>
    </source>
</evidence>
<organism evidence="3 4">
    <name type="scientific">Vanrija albida</name>
    <dbReference type="NCBI Taxonomy" id="181172"/>
    <lineage>
        <taxon>Eukaryota</taxon>
        <taxon>Fungi</taxon>
        <taxon>Dikarya</taxon>
        <taxon>Basidiomycota</taxon>
        <taxon>Agaricomycotina</taxon>
        <taxon>Tremellomycetes</taxon>
        <taxon>Trichosporonales</taxon>
        <taxon>Trichosporonaceae</taxon>
        <taxon>Vanrija</taxon>
    </lineage>
</organism>
<feature type="compositionally biased region" description="Low complexity" evidence="1">
    <location>
        <begin position="640"/>
        <end position="658"/>
    </location>
</feature>
<evidence type="ECO:0000256" key="1">
    <source>
        <dbReference type="SAM" id="MobiDB-lite"/>
    </source>
</evidence>
<evidence type="ECO:0000313" key="4">
    <source>
        <dbReference type="Proteomes" id="UP001565368"/>
    </source>
</evidence>
<proteinExistence type="predicted"/>
<reference evidence="3 4" key="1">
    <citation type="submission" date="2023-08" db="EMBL/GenBank/DDBJ databases">
        <title>Annotated Genome Sequence of Vanrija albida AlHP1.</title>
        <authorList>
            <person name="Herzog R."/>
        </authorList>
    </citation>
    <scope>NUCLEOTIDE SEQUENCE [LARGE SCALE GENOMIC DNA]</scope>
    <source>
        <strain evidence="3 4">AlHP1</strain>
    </source>
</reference>
<feature type="compositionally biased region" description="Low complexity" evidence="1">
    <location>
        <begin position="38"/>
        <end position="68"/>
    </location>
</feature>
<comment type="caution">
    <text evidence="3">The sequence shown here is derived from an EMBL/GenBank/DDBJ whole genome shotgun (WGS) entry which is preliminary data.</text>
</comment>
<accession>A0ABR3Q1B0</accession>
<dbReference type="RefSeq" id="XP_069208392.1">
    <property type="nucleotide sequence ID" value="XM_069353750.1"/>
</dbReference>
<feature type="region of interest" description="Disordered" evidence="1">
    <location>
        <begin position="206"/>
        <end position="258"/>
    </location>
</feature>
<gene>
    <name evidence="3" type="ORF">Q8F55_005260</name>
</gene>
<sequence>MSDMPPGRPPRPPRHTPSGSSFASPHPAGRPSPPPAPRRVTPAPRSAAPPLDTASRRPGLPSGSGLSSYLGSTSTFASKAKSAFFSAGTYVASTASTVAAVASAQTSGERRAAWEDWARDWRDGKRASIAGKETIHVLPGWAAKKPRKDDPKAFDLSVSTVGYCTFVRDPQSASRTQRALMGIAKRFAALPAVPLDIAEAPVIASKLSSSPDKESPLIDFGDEAVPPPAVPPPAAPQRSSTGQSVQTATPPGRTLTQTDIVFQDPSVLTLAHEYMDSRLRPFWSSVLAFRRIALAIYTVPLEPGKPPPTPDAELFAQEPLLRTTFTTNAQGHFAHHFTIPWERIASHTQSVPMAFDESTHHLADWGLVIRAELLSDDVAAKLPSAPDTQPADVIPGGHLPYAPRSARGATPGTPAVPSAGDASAGVLGLGTSAVEATAVLRISRPGGIRIISDIDDTVKHSDILSGAREVFRNVFCRKLEDICVPGINTLYEELISVGASGIHFVSNSPFELFPVITEFFQLHTFPTYYSLKLKYYGGRSIVTSLFEPAGQRKRPGIVEIMDEFRDSKFIMIGDSGEQDLEVYTSLARERPDQVTAIFIRDVTSGRVGDFVKNGVYDSTPRMSQLNLSDAASEVERSVAAERSATPSGASTPTTQGSQVTAEEIHKTVEELELLTYAQQKILRQAADWETRLARAEAELPVSIPLVVFKDVEEVESLAKGLVAEAIRED</sequence>
<feature type="compositionally biased region" description="Pro residues" evidence="1">
    <location>
        <begin position="225"/>
        <end position="235"/>
    </location>
</feature>
<dbReference type="InterPro" id="IPR052935">
    <property type="entry name" value="Mg2+_PAP"/>
</dbReference>
<dbReference type="EMBL" id="JBBXJM010000004">
    <property type="protein sequence ID" value="KAL1408448.1"/>
    <property type="molecule type" value="Genomic_DNA"/>
</dbReference>
<dbReference type="PANTHER" id="PTHR28208:SF3">
    <property type="entry name" value="PHOSPHATIDATE PHOSPHATASE APP1"/>
    <property type="match status" value="1"/>
</dbReference>
<dbReference type="GeneID" id="95986303"/>
<evidence type="ECO:0000313" key="3">
    <source>
        <dbReference type="EMBL" id="KAL1408448.1"/>
    </source>
</evidence>
<dbReference type="Proteomes" id="UP001565368">
    <property type="component" value="Unassembled WGS sequence"/>
</dbReference>
<dbReference type="InterPro" id="IPR019236">
    <property type="entry name" value="APP1_cat"/>
</dbReference>
<feature type="domain" description="Phosphatidate phosphatase APP1 catalytic" evidence="2">
    <location>
        <begin position="448"/>
        <end position="601"/>
    </location>
</feature>
<protein>
    <recommendedName>
        <fullName evidence="2">Phosphatidate phosphatase APP1 catalytic domain-containing protein</fullName>
    </recommendedName>
</protein>
<feature type="compositionally biased region" description="Pro residues" evidence="1">
    <location>
        <begin position="1"/>
        <end position="10"/>
    </location>
</feature>
<feature type="region of interest" description="Disordered" evidence="1">
    <location>
        <begin position="635"/>
        <end position="659"/>
    </location>
</feature>
<dbReference type="Pfam" id="PF09949">
    <property type="entry name" value="APP1_cat"/>
    <property type="match status" value="1"/>
</dbReference>